<dbReference type="CDD" id="cd02440">
    <property type="entry name" value="AdoMet_MTases"/>
    <property type="match status" value="1"/>
</dbReference>
<dbReference type="EMBL" id="JASPKY010000237">
    <property type="protein sequence ID" value="KAK9717690.1"/>
    <property type="molecule type" value="Genomic_DNA"/>
</dbReference>
<dbReference type="Proteomes" id="UP001458880">
    <property type="component" value="Unassembled WGS sequence"/>
</dbReference>
<evidence type="ECO:0000313" key="2">
    <source>
        <dbReference type="Proteomes" id="UP001458880"/>
    </source>
</evidence>
<dbReference type="Pfam" id="PF13489">
    <property type="entry name" value="Methyltransf_23"/>
    <property type="match status" value="1"/>
</dbReference>
<organism evidence="1 2">
    <name type="scientific">Popillia japonica</name>
    <name type="common">Japanese beetle</name>
    <dbReference type="NCBI Taxonomy" id="7064"/>
    <lineage>
        <taxon>Eukaryota</taxon>
        <taxon>Metazoa</taxon>
        <taxon>Ecdysozoa</taxon>
        <taxon>Arthropoda</taxon>
        <taxon>Hexapoda</taxon>
        <taxon>Insecta</taxon>
        <taxon>Pterygota</taxon>
        <taxon>Neoptera</taxon>
        <taxon>Endopterygota</taxon>
        <taxon>Coleoptera</taxon>
        <taxon>Polyphaga</taxon>
        <taxon>Scarabaeiformia</taxon>
        <taxon>Scarabaeidae</taxon>
        <taxon>Rutelinae</taxon>
        <taxon>Popillia</taxon>
    </lineage>
</organism>
<dbReference type="PANTHER" id="PTHR43861">
    <property type="entry name" value="TRANS-ACONITATE 2-METHYLTRANSFERASE-RELATED"/>
    <property type="match status" value="1"/>
</dbReference>
<name>A0AAW1KHV9_POPJA</name>
<accession>A0AAW1KHV9</accession>
<comment type="caution">
    <text evidence="1">The sequence shown here is derived from an EMBL/GenBank/DDBJ whole genome shotgun (WGS) entry which is preliminary data.</text>
</comment>
<reference evidence="1 2" key="1">
    <citation type="journal article" date="2024" name="BMC Genomics">
        <title>De novo assembly and annotation of Popillia japonica's genome with initial clues to its potential as an invasive pest.</title>
        <authorList>
            <person name="Cucini C."/>
            <person name="Boschi S."/>
            <person name="Funari R."/>
            <person name="Cardaioli E."/>
            <person name="Iannotti N."/>
            <person name="Marturano G."/>
            <person name="Paoli F."/>
            <person name="Bruttini M."/>
            <person name="Carapelli A."/>
            <person name="Frati F."/>
            <person name="Nardi F."/>
        </authorList>
    </citation>
    <scope>NUCLEOTIDE SEQUENCE [LARGE SCALE GENOMIC DNA]</scope>
    <source>
        <strain evidence="1">DMR45628</strain>
    </source>
</reference>
<dbReference type="SUPFAM" id="SSF53335">
    <property type="entry name" value="S-adenosyl-L-methionine-dependent methyltransferases"/>
    <property type="match status" value="1"/>
</dbReference>
<dbReference type="InterPro" id="IPR029063">
    <property type="entry name" value="SAM-dependent_MTases_sf"/>
</dbReference>
<evidence type="ECO:0008006" key="3">
    <source>
        <dbReference type="Google" id="ProtNLM"/>
    </source>
</evidence>
<keyword evidence="2" id="KW-1185">Reference proteome</keyword>
<proteinExistence type="predicted"/>
<dbReference type="Gene3D" id="3.40.50.150">
    <property type="entry name" value="Vaccinia Virus protein VP39"/>
    <property type="match status" value="1"/>
</dbReference>
<sequence>MSYASLWAKNNLTKPNARLYIEKFGHLLKWHNCKENIMDAGCADGSLTSEVLYPYMKNHVQKILAVDKLDGMIDHAKKHNKIEEIDYQVLDVMDQNKTKGLANQFRHIFAFHLAQWIPDTKTLLTGFHKMLKPNGQIFEKKWTKYIPPEPVFANYTDNPTGYFENLLNNIGFELDLCHYEKQKYVIEHFGELLRAGLVMYEHLERIPKQLQEEYLQEHIRNSRELCTYLGEPDTYEVIYEPLMLIATKKV</sequence>
<gene>
    <name evidence="1" type="ORF">QE152_g23627</name>
</gene>
<evidence type="ECO:0000313" key="1">
    <source>
        <dbReference type="EMBL" id="KAK9717690.1"/>
    </source>
</evidence>
<dbReference type="PANTHER" id="PTHR43861:SF1">
    <property type="entry name" value="TRANS-ACONITATE 2-METHYLTRANSFERASE"/>
    <property type="match status" value="1"/>
</dbReference>
<dbReference type="AlphaFoldDB" id="A0AAW1KHV9"/>
<protein>
    <recommendedName>
        <fullName evidence="3">Juvenile hormone acid methyltransferase</fullName>
    </recommendedName>
</protein>